<feature type="domain" description="MBG" evidence="2">
    <location>
        <begin position="117"/>
        <end position="197"/>
    </location>
</feature>
<evidence type="ECO:0000256" key="1">
    <source>
        <dbReference type="SAM" id="SignalP"/>
    </source>
</evidence>
<gene>
    <name evidence="3" type="ORF">F0U44_15825</name>
</gene>
<organism evidence="3 4">
    <name type="scientific">Nocardioides humilatus</name>
    <dbReference type="NCBI Taxonomy" id="2607660"/>
    <lineage>
        <taxon>Bacteria</taxon>
        <taxon>Bacillati</taxon>
        <taxon>Actinomycetota</taxon>
        <taxon>Actinomycetes</taxon>
        <taxon>Propionibacteriales</taxon>
        <taxon>Nocardioidaceae</taxon>
        <taxon>Nocardioides</taxon>
    </lineage>
</organism>
<dbReference type="EMBL" id="VUJV01000005">
    <property type="protein sequence ID" value="KAA1417758.1"/>
    <property type="molecule type" value="Genomic_DNA"/>
</dbReference>
<feature type="domain" description="MBG" evidence="2">
    <location>
        <begin position="289"/>
        <end position="366"/>
    </location>
</feature>
<feature type="domain" description="MBG" evidence="2">
    <location>
        <begin position="372"/>
        <end position="449"/>
    </location>
</feature>
<accession>A0A5B1LBY4</accession>
<dbReference type="RefSeq" id="WP_149729327.1">
    <property type="nucleotide sequence ID" value="NZ_VUJV01000005.1"/>
</dbReference>
<evidence type="ECO:0000259" key="2">
    <source>
        <dbReference type="Pfam" id="PF18676"/>
    </source>
</evidence>
<sequence>MNIRQLIAPVATALAFGGLAAVPAPAHATTPVTVRVIGVQTYGGSATFTGSTGKSGVTVSGITCTGLASGDAIDPTLPALGAYTIDGATCSGGVLSDPEYVIARYVGGRHLVSRATLTVTADNKTREFRDPNPPLTYTVTGFQNGEDSSILTGAPALATTAKPESQVSNRYNITIAKDTLSAGNNYLLRPFVPGKLTVTPKSVIVAVTGAQVYGDAAPKFTGDSGFDGIYVGGVTCTKLADGRDIAPTLPVASRLDIDTDTCSGAQLSGRNYAVVGYSSVKFNVLKAPLTLAAEPKSRSYGDANPALTYTVSGYKNGDDASALTGTASLTTTADAMSNVGSYPIDLEAGTLDADNYYFTFNDSTLTVNKALLTVSANAATREYSAPDPTFTASYSGFKNGETAAVLTGAPGFSTPATVSSNPGNYPLFINAGTLASSNYAFGGFAGNVLTITQTNGYIETKKMTSDYVLEGTLTSGPSRRPVVGATITFLTGTGTSVACTATTDSTGKATCTVSNFSYRSQIGLGGYLARFVGNAGVRAVEQRQLAL</sequence>
<keyword evidence="1" id="KW-0732">Signal</keyword>
<feature type="chain" id="PRO_5023025171" description="MBG domain-containing protein" evidence="1">
    <location>
        <begin position="29"/>
        <end position="547"/>
    </location>
</feature>
<protein>
    <recommendedName>
        <fullName evidence="2">MBG domain-containing protein</fullName>
    </recommendedName>
</protein>
<evidence type="ECO:0000313" key="4">
    <source>
        <dbReference type="Proteomes" id="UP000325003"/>
    </source>
</evidence>
<keyword evidence="4" id="KW-1185">Reference proteome</keyword>
<dbReference type="Pfam" id="PF18676">
    <property type="entry name" value="MBG_2"/>
    <property type="match status" value="3"/>
</dbReference>
<dbReference type="Gene3D" id="3.30.160.710">
    <property type="match status" value="3"/>
</dbReference>
<proteinExistence type="predicted"/>
<dbReference type="Proteomes" id="UP000325003">
    <property type="component" value="Unassembled WGS sequence"/>
</dbReference>
<feature type="signal peptide" evidence="1">
    <location>
        <begin position="1"/>
        <end position="28"/>
    </location>
</feature>
<name>A0A5B1LBY4_9ACTN</name>
<dbReference type="AlphaFoldDB" id="A0A5B1LBY4"/>
<reference evidence="3 4" key="1">
    <citation type="submission" date="2019-09" db="EMBL/GenBank/DDBJ databases">
        <title>Nocardioides panacisoli sp. nov., isolated from the soil of a ginseng field.</title>
        <authorList>
            <person name="Cho C."/>
        </authorList>
    </citation>
    <scope>NUCLEOTIDE SEQUENCE [LARGE SCALE GENOMIC DNA]</scope>
    <source>
        <strain evidence="3 4">BN130099</strain>
    </source>
</reference>
<evidence type="ECO:0000313" key="3">
    <source>
        <dbReference type="EMBL" id="KAA1417758.1"/>
    </source>
</evidence>
<comment type="caution">
    <text evidence="3">The sequence shown here is derived from an EMBL/GenBank/DDBJ whole genome shotgun (WGS) entry which is preliminary data.</text>
</comment>
<reference evidence="3 4" key="2">
    <citation type="submission" date="2019-09" db="EMBL/GenBank/DDBJ databases">
        <authorList>
            <person name="Jin C."/>
        </authorList>
    </citation>
    <scope>NUCLEOTIDE SEQUENCE [LARGE SCALE GENOMIC DNA]</scope>
    <source>
        <strain evidence="3 4">BN130099</strain>
    </source>
</reference>
<dbReference type="InterPro" id="IPR041286">
    <property type="entry name" value="MBG_2"/>
</dbReference>